<feature type="domain" description="Nucleoside phosphorylase" evidence="3">
    <location>
        <begin position="15"/>
        <end position="130"/>
    </location>
</feature>
<dbReference type="SUPFAM" id="SSF52540">
    <property type="entry name" value="P-loop containing nucleoside triphosphate hydrolases"/>
    <property type="match status" value="1"/>
</dbReference>
<dbReference type="Pfam" id="PF01048">
    <property type="entry name" value="PNP_UDP_1"/>
    <property type="match status" value="1"/>
</dbReference>
<dbReference type="InterPro" id="IPR027417">
    <property type="entry name" value="P-loop_NTPase"/>
</dbReference>
<dbReference type="SUPFAM" id="SSF53167">
    <property type="entry name" value="Purine and uridine phosphorylases"/>
    <property type="match status" value="1"/>
</dbReference>
<dbReference type="GO" id="GO:0009116">
    <property type="term" value="P:nucleoside metabolic process"/>
    <property type="evidence" value="ECO:0007669"/>
    <property type="project" value="InterPro"/>
</dbReference>
<dbReference type="OrthoDB" id="4120815at2759"/>
<evidence type="ECO:0000256" key="1">
    <source>
        <dbReference type="SAM" id="MobiDB-lite"/>
    </source>
</evidence>
<dbReference type="InterPro" id="IPR011990">
    <property type="entry name" value="TPR-like_helical_dom_sf"/>
</dbReference>
<dbReference type="GO" id="GO:0003824">
    <property type="term" value="F:catalytic activity"/>
    <property type="evidence" value="ECO:0007669"/>
    <property type="project" value="InterPro"/>
</dbReference>
<dbReference type="InterPro" id="IPR000845">
    <property type="entry name" value="Nucleoside_phosphorylase_d"/>
</dbReference>
<proteinExistence type="predicted"/>
<evidence type="ECO:0000259" key="3">
    <source>
        <dbReference type="Pfam" id="PF01048"/>
    </source>
</evidence>
<dbReference type="InterPro" id="IPR019734">
    <property type="entry name" value="TPR_rpt"/>
</dbReference>
<dbReference type="PANTHER" id="PTHR46082">
    <property type="entry name" value="ATP/GTP-BINDING PROTEIN-RELATED"/>
    <property type="match status" value="1"/>
</dbReference>
<dbReference type="STRING" id="348802.A0A0D2CRE6"/>
<dbReference type="Pfam" id="PF00931">
    <property type="entry name" value="NB-ARC"/>
    <property type="match status" value="1"/>
</dbReference>
<gene>
    <name evidence="4" type="ORF">PV05_08162</name>
</gene>
<dbReference type="InterPro" id="IPR053137">
    <property type="entry name" value="NLR-like"/>
</dbReference>
<feature type="region of interest" description="Disordered" evidence="1">
    <location>
        <begin position="1087"/>
        <end position="1162"/>
    </location>
</feature>
<dbReference type="InterPro" id="IPR035994">
    <property type="entry name" value="Nucleoside_phosphorylase_sf"/>
</dbReference>
<dbReference type="Proteomes" id="UP000054342">
    <property type="component" value="Unassembled WGS sequence"/>
</dbReference>
<dbReference type="SUPFAM" id="SSF48452">
    <property type="entry name" value="TPR-like"/>
    <property type="match status" value="2"/>
</dbReference>
<feature type="domain" description="NB-ARC" evidence="2">
    <location>
        <begin position="377"/>
        <end position="550"/>
    </location>
</feature>
<dbReference type="Gene3D" id="1.25.40.10">
    <property type="entry name" value="Tetratricopeptide repeat domain"/>
    <property type="match status" value="2"/>
</dbReference>
<dbReference type="GeneID" id="25330070"/>
<feature type="compositionally biased region" description="Polar residues" evidence="1">
    <location>
        <begin position="1114"/>
        <end position="1127"/>
    </location>
</feature>
<reference evidence="4 5" key="1">
    <citation type="submission" date="2015-01" db="EMBL/GenBank/DDBJ databases">
        <title>The Genome Sequence of Exophiala xenobiotica CBS118157.</title>
        <authorList>
            <consortium name="The Broad Institute Genomics Platform"/>
            <person name="Cuomo C."/>
            <person name="de Hoog S."/>
            <person name="Gorbushina A."/>
            <person name="Stielow B."/>
            <person name="Teixiera M."/>
            <person name="Abouelleil A."/>
            <person name="Chapman S.B."/>
            <person name="Priest M."/>
            <person name="Young S.K."/>
            <person name="Wortman J."/>
            <person name="Nusbaum C."/>
            <person name="Birren B."/>
        </authorList>
    </citation>
    <scope>NUCLEOTIDE SEQUENCE [LARGE SCALE GENOMIC DNA]</scope>
    <source>
        <strain evidence="4 5">CBS 118157</strain>
    </source>
</reference>
<sequence>MAPHPEPPRSRREFKIAIICALPLEAECVLAMFDKTWDHPLGKAKEDLNAYSLGVIARHNVVLAHMPGMGKVSATSVAAGVRLSFTSIEYAFVVGICGGVPFNGKREVILGDVIVSQLLVQYDLGKQHPEGFETKTAAEDSLSRPSQEIRSLLAKLNTSHHRTLMQQEITTHLLAIQKTLPETAYPGSESDRLYDASYLHKHRAVADNAPCVACESSPEHRCQDASKMKCKDLGCEESELVQRDRLSKAKVSDISSSDGSPQLHIGRIGTADTVLKSGTDRDRIAREHSLIAFEMEGAGVWDYFSNSLVIKGVCDYADSHKNKQWQDFAAAAAAACMKSFLREIGTPEDSYEYEEPQRSLWYMPFEQSDLERLVGRTDKLEALEHNLFQRGRHSKTALLGLGGVGKSRLAMEVAYRTRAPRPDCSIFWVQATDSLSFERDYLAIGKLMQVPGLEQSGADDKSLVCKFLSQQSAGEWLLILDNADDPALWAEKDPSATDTSSSLIEHLPKSRTGSILVTTRSRRVASHLAGKDLVELDDMKVDDAEQMLKNLLEKPDILNDRESTRQLLHTLTCLPLAIVQAAAYLNKNDESIKTYSKLLRQPEDDVIELLSQDFNDEGRYKTALNPIATTWLVSFRQIEQQNRVAADYLAFASCLSEKNIPRSLFPPAESMNGMVDALAVLRGYGFFRRHDDSDVHDPDGPLYDMHRLVRLATRNWLKKEDTLTMWTATAFQQMVAAFPGVRWETRDVWMLYMPHAQILCDSKQCQDLRERYKLLSKMAICLHWTGKENDAVGLLEIVYRWAEPTLGDDDEFKIGVCFRLGDYLGSLGRYSEAMDYVSRALQKSREALGTEHRMSIECMVIMGKLYSQQASWQQGELILKEGIEAGKKVLGPQHTEMLAASAQLAHVYVRTGRHGEAETLQSEMVEWSKKYQGHEHPDTLIAMLDLSETYRVQGRLKEAEKLSLEVCEVTERVLGPEHPGTFDALYGLSRVYYEQDRMEEAEEIASKCLENRSRLLGREYWQTRESMELLAWIRKEQGRLEEAIELMRECVEASTRTLGSEHWFTKECPKTLDEWQQLWAARAGDACPMNTIEPSPRVAEEEVDEVPEDRENSHGGTVSSSHQQQPAEPQAEGHQTKRKWSIGSASLSQPISKKRAETSTAA</sequence>
<name>A0A0D2CRE6_9EURO</name>
<dbReference type="Gene3D" id="3.40.50.300">
    <property type="entry name" value="P-loop containing nucleotide triphosphate hydrolases"/>
    <property type="match status" value="1"/>
</dbReference>
<dbReference type="InterPro" id="IPR002182">
    <property type="entry name" value="NB-ARC"/>
</dbReference>
<evidence type="ECO:0008006" key="6">
    <source>
        <dbReference type="Google" id="ProtNLM"/>
    </source>
</evidence>
<dbReference type="HOGENOM" id="CLU_000288_125_3_1"/>
<dbReference type="PANTHER" id="PTHR46082:SF6">
    <property type="entry name" value="AAA+ ATPASE DOMAIN-CONTAINING PROTEIN-RELATED"/>
    <property type="match status" value="1"/>
</dbReference>
<dbReference type="Gene3D" id="3.40.50.1580">
    <property type="entry name" value="Nucleoside phosphorylase domain"/>
    <property type="match status" value="1"/>
</dbReference>
<organism evidence="4 5">
    <name type="scientific">Exophiala xenobiotica</name>
    <dbReference type="NCBI Taxonomy" id="348802"/>
    <lineage>
        <taxon>Eukaryota</taxon>
        <taxon>Fungi</taxon>
        <taxon>Dikarya</taxon>
        <taxon>Ascomycota</taxon>
        <taxon>Pezizomycotina</taxon>
        <taxon>Eurotiomycetes</taxon>
        <taxon>Chaetothyriomycetidae</taxon>
        <taxon>Chaetothyriales</taxon>
        <taxon>Herpotrichiellaceae</taxon>
        <taxon>Exophiala</taxon>
    </lineage>
</organism>
<evidence type="ECO:0000313" key="5">
    <source>
        <dbReference type="Proteomes" id="UP000054342"/>
    </source>
</evidence>
<keyword evidence="5" id="KW-1185">Reference proteome</keyword>
<dbReference type="RefSeq" id="XP_013313116.1">
    <property type="nucleotide sequence ID" value="XM_013457662.1"/>
</dbReference>
<dbReference type="Pfam" id="PF13374">
    <property type="entry name" value="TPR_10"/>
    <property type="match status" value="2"/>
</dbReference>
<dbReference type="AlphaFoldDB" id="A0A0D2CRE6"/>
<protein>
    <recommendedName>
        <fullName evidence="6">Nucleoside phosphorylase domain-containing protein</fullName>
    </recommendedName>
</protein>
<evidence type="ECO:0000259" key="2">
    <source>
        <dbReference type="Pfam" id="PF00931"/>
    </source>
</evidence>
<dbReference type="SMART" id="SM00028">
    <property type="entry name" value="TPR"/>
    <property type="match status" value="2"/>
</dbReference>
<dbReference type="EMBL" id="KN847321">
    <property type="protein sequence ID" value="KIW52532.1"/>
    <property type="molecule type" value="Genomic_DNA"/>
</dbReference>
<dbReference type="GO" id="GO:0043531">
    <property type="term" value="F:ADP binding"/>
    <property type="evidence" value="ECO:0007669"/>
    <property type="project" value="InterPro"/>
</dbReference>
<dbReference type="Pfam" id="PF13424">
    <property type="entry name" value="TPR_12"/>
    <property type="match status" value="1"/>
</dbReference>
<accession>A0A0D2CRE6</accession>
<evidence type="ECO:0000313" key="4">
    <source>
        <dbReference type="EMBL" id="KIW52532.1"/>
    </source>
</evidence>